<protein>
    <recommendedName>
        <fullName evidence="4">Toxin CptA</fullName>
    </recommendedName>
</protein>
<keyword evidence="1" id="KW-1133">Transmembrane helix</keyword>
<gene>
    <name evidence="2" type="ORF">ACFQFQ_08160</name>
</gene>
<dbReference type="Proteomes" id="UP001596353">
    <property type="component" value="Unassembled WGS sequence"/>
</dbReference>
<organism evidence="2 3">
    <name type="scientific">Sulfitobacter porphyrae</name>
    <dbReference type="NCBI Taxonomy" id="1246864"/>
    <lineage>
        <taxon>Bacteria</taxon>
        <taxon>Pseudomonadati</taxon>
        <taxon>Pseudomonadota</taxon>
        <taxon>Alphaproteobacteria</taxon>
        <taxon>Rhodobacterales</taxon>
        <taxon>Roseobacteraceae</taxon>
        <taxon>Sulfitobacter</taxon>
    </lineage>
</organism>
<keyword evidence="1" id="KW-0812">Transmembrane</keyword>
<feature type="transmembrane region" description="Helical" evidence="1">
    <location>
        <begin position="21"/>
        <end position="39"/>
    </location>
</feature>
<reference evidence="3" key="1">
    <citation type="journal article" date="2019" name="Int. J. Syst. Evol. Microbiol.">
        <title>The Global Catalogue of Microorganisms (GCM) 10K type strain sequencing project: providing services to taxonomists for standard genome sequencing and annotation.</title>
        <authorList>
            <consortium name="The Broad Institute Genomics Platform"/>
            <consortium name="The Broad Institute Genome Sequencing Center for Infectious Disease"/>
            <person name="Wu L."/>
            <person name="Ma J."/>
        </authorList>
    </citation>
    <scope>NUCLEOTIDE SEQUENCE [LARGE SCALE GENOMIC DNA]</scope>
    <source>
        <strain evidence="3">CCUG 66188</strain>
    </source>
</reference>
<accession>A0ABW2B3K0</accession>
<evidence type="ECO:0000313" key="2">
    <source>
        <dbReference type="EMBL" id="MFC6759473.1"/>
    </source>
</evidence>
<dbReference type="EMBL" id="JBHSWG010000001">
    <property type="protein sequence ID" value="MFC6759473.1"/>
    <property type="molecule type" value="Genomic_DNA"/>
</dbReference>
<evidence type="ECO:0000313" key="3">
    <source>
        <dbReference type="Proteomes" id="UP001596353"/>
    </source>
</evidence>
<evidence type="ECO:0008006" key="4">
    <source>
        <dbReference type="Google" id="ProtNLM"/>
    </source>
</evidence>
<proteinExistence type="predicted"/>
<name>A0ABW2B3K0_9RHOB</name>
<comment type="caution">
    <text evidence="2">The sequence shown here is derived from an EMBL/GenBank/DDBJ whole genome shotgun (WGS) entry which is preliminary data.</text>
</comment>
<sequence length="149" mass="16700">MTEVLTDPVFSYRRAGRSLRGMAILALVWAALLCLLIVFEAAPMVVAILAVFTLPALWDLIRNPLAGIELNATHLRWFTGPRDALIALSEVDHIRLDTRLDFSVRASIVLPNGRKIRMPFEATPPHQAFEEALTAQGVTVKRFHFQLLQ</sequence>
<keyword evidence="3" id="KW-1185">Reference proteome</keyword>
<keyword evidence="1" id="KW-0472">Membrane</keyword>
<evidence type="ECO:0000256" key="1">
    <source>
        <dbReference type="SAM" id="Phobius"/>
    </source>
</evidence>